<evidence type="ECO:0000256" key="1">
    <source>
        <dbReference type="ARBA" id="ARBA00001933"/>
    </source>
</evidence>
<evidence type="ECO:0000313" key="9">
    <source>
        <dbReference type="Proteomes" id="UP000188298"/>
    </source>
</evidence>
<dbReference type="InterPro" id="IPR050596">
    <property type="entry name" value="AspAT/PAT-like"/>
</dbReference>
<dbReference type="Pfam" id="PF00155">
    <property type="entry name" value="Aminotran_1_2"/>
    <property type="match status" value="1"/>
</dbReference>
<dbReference type="GO" id="GO:0006520">
    <property type="term" value="P:amino acid metabolic process"/>
    <property type="evidence" value="ECO:0007669"/>
    <property type="project" value="InterPro"/>
</dbReference>
<dbReference type="EMBL" id="CP019645">
    <property type="protein sequence ID" value="AQQ59037.1"/>
    <property type="molecule type" value="Genomic_DNA"/>
</dbReference>
<dbReference type="SUPFAM" id="SSF53383">
    <property type="entry name" value="PLP-dependent transferases"/>
    <property type="match status" value="1"/>
</dbReference>
<comment type="cofactor">
    <cofactor evidence="1 6">
        <name>pyridoxal 5'-phosphate</name>
        <dbReference type="ChEBI" id="CHEBI:597326"/>
    </cofactor>
</comment>
<evidence type="ECO:0000256" key="5">
    <source>
        <dbReference type="ARBA" id="ARBA00022898"/>
    </source>
</evidence>
<sequence length="393" mass="43301">MQQYSKRILSLSESATIAVASLARKLQAEGKDVLSFSAGEPDFDTPKVIKEEAIRALNCGFTKYTAVAGIPELLKAISQKLKRDNNLEYDPKEIIVSNGAKQSLFNAFQAIIDEGDEVLIPTPYWVTYPELVTYSGGKPVFVETKEEYGFKARGIDFERAITPKTKAIVLTSPSNPTGMIYTKEELESVIEVALKHNLWIISDEMYEKLVYDGTFVSIASLNDSIMQKTITINGLSKSVAMTGWRMGYAACKDQKLIKLMDNLQSQCTSNINSITQKAAIVALDGSADADIESMREAFKERRDIACGLIDEIPGISVVKPDGAFYLFININNVKGYNGNSMEFCKALLEKVGVALVPGSAFGMDGFVRMSFACDLAQIKEGFVRINKFVRGEC</sequence>
<evidence type="ECO:0000259" key="7">
    <source>
        <dbReference type="Pfam" id="PF00155"/>
    </source>
</evidence>
<dbReference type="AlphaFoldDB" id="A0A1Q2LG08"/>
<accession>A0A1Q2LG08</accession>
<dbReference type="GO" id="GO:0008483">
    <property type="term" value="F:transaminase activity"/>
    <property type="evidence" value="ECO:0007669"/>
    <property type="project" value="UniProtKB-KW"/>
</dbReference>
<dbReference type="InterPro" id="IPR015424">
    <property type="entry name" value="PyrdxlP-dep_Trfase"/>
</dbReference>
<keyword evidence="3 6" id="KW-0032">Aminotransferase</keyword>
<dbReference type="InterPro" id="IPR004838">
    <property type="entry name" value="NHTrfase_class1_PyrdxlP-BS"/>
</dbReference>
<reference evidence="8 9" key="1">
    <citation type="submission" date="2017-02" db="EMBL/GenBank/DDBJ databases">
        <title>Whole genome sequencing of Helicobacter bilis strain AAQJH.</title>
        <authorList>
            <person name="Conlan S."/>
            <person name="Thomas P.J."/>
            <person name="Mullikin J."/>
            <person name="Palmore T.N."/>
            <person name="Frank K.M."/>
            <person name="Segre J.A."/>
        </authorList>
    </citation>
    <scope>NUCLEOTIDE SEQUENCE [LARGE SCALE GENOMIC DNA]</scope>
    <source>
        <strain evidence="8 9">AAQJH</strain>
    </source>
</reference>
<dbReference type="KEGG" id="hbl:XJ32_01740"/>
<proteinExistence type="inferred from homology"/>
<dbReference type="Gene3D" id="3.90.1150.10">
    <property type="entry name" value="Aspartate Aminotransferase, domain 1"/>
    <property type="match status" value="1"/>
</dbReference>
<dbReference type="InterPro" id="IPR015422">
    <property type="entry name" value="PyrdxlP-dep_Trfase_small"/>
</dbReference>
<dbReference type="RefSeq" id="WP_034565040.1">
    <property type="nucleotide sequence ID" value="NZ_CAMCCI010000011.1"/>
</dbReference>
<comment type="similarity">
    <text evidence="2 6">Belongs to the class-I pyridoxal-phosphate-dependent aminotransferase family.</text>
</comment>
<dbReference type="PANTHER" id="PTHR46383">
    <property type="entry name" value="ASPARTATE AMINOTRANSFERASE"/>
    <property type="match status" value="1"/>
</dbReference>
<dbReference type="CDD" id="cd00609">
    <property type="entry name" value="AAT_like"/>
    <property type="match status" value="1"/>
</dbReference>
<evidence type="ECO:0000256" key="4">
    <source>
        <dbReference type="ARBA" id="ARBA00022679"/>
    </source>
</evidence>
<dbReference type="GO" id="GO:0030170">
    <property type="term" value="F:pyridoxal phosphate binding"/>
    <property type="evidence" value="ECO:0007669"/>
    <property type="project" value="InterPro"/>
</dbReference>
<name>A0A1Q2LG08_9HELI</name>
<dbReference type="EC" id="2.6.1.-" evidence="6"/>
<evidence type="ECO:0000256" key="6">
    <source>
        <dbReference type="RuleBase" id="RU000481"/>
    </source>
</evidence>
<protein>
    <recommendedName>
        <fullName evidence="6">Aminotransferase</fullName>
        <ecNumber evidence="6">2.6.1.-</ecNumber>
    </recommendedName>
</protein>
<evidence type="ECO:0000313" key="8">
    <source>
        <dbReference type="EMBL" id="AQQ59037.1"/>
    </source>
</evidence>
<evidence type="ECO:0000256" key="2">
    <source>
        <dbReference type="ARBA" id="ARBA00007441"/>
    </source>
</evidence>
<dbReference type="Proteomes" id="UP000188298">
    <property type="component" value="Chromosome"/>
</dbReference>
<dbReference type="PANTHER" id="PTHR46383:SF1">
    <property type="entry name" value="ASPARTATE AMINOTRANSFERASE"/>
    <property type="match status" value="1"/>
</dbReference>
<dbReference type="InterPro" id="IPR004839">
    <property type="entry name" value="Aminotransferase_I/II_large"/>
</dbReference>
<dbReference type="PROSITE" id="PS00105">
    <property type="entry name" value="AA_TRANSFER_CLASS_1"/>
    <property type="match status" value="1"/>
</dbReference>
<dbReference type="FunFam" id="3.40.640.10:FF:000033">
    <property type="entry name" value="Aspartate aminotransferase"/>
    <property type="match status" value="1"/>
</dbReference>
<evidence type="ECO:0000256" key="3">
    <source>
        <dbReference type="ARBA" id="ARBA00022576"/>
    </source>
</evidence>
<gene>
    <name evidence="8" type="ORF">XJ32_01740</name>
</gene>
<dbReference type="InterPro" id="IPR015421">
    <property type="entry name" value="PyrdxlP-dep_Trfase_major"/>
</dbReference>
<dbReference type="Gene3D" id="3.40.640.10">
    <property type="entry name" value="Type I PLP-dependent aspartate aminotransferase-like (Major domain)"/>
    <property type="match status" value="1"/>
</dbReference>
<keyword evidence="4 6" id="KW-0808">Transferase</keyword>
<keyword evidence="5" id="KW-0663">Pyridoxal phosphate</keyword>
<feature type="domain" description="Aminotransferase class I/classII large" evidence="7">
    <location>
        <begin position="31"/>
        <end position="384"/>
    </location>
</feature>
<organism evidence="8 9">
    <name type="scientific">Helicobacter bilis</name>
    <dbReference type="NCBI Taxonomy" id="37372"/>
    <lineage>
        <taxon>Bacteria</taxon>
        <taxon>Pseudomonadati</taxon>
        <taxon>Campylobacterota</taxon>
        <taxon>Epsilonproteobacteria</taxon>
        <taxon>Campylobacterales</taxon>
        <taxon>Helicobacteraceae</taxon>
        <taxon>Helicobacter</taxon>
    </lineage>
</organism>